<dbReference type="Proteomes" id="UP001607303">
    <property type="component" value="Unassembled WGS sequence"/>
</dbReference>
<accession>A0ABD2BIW8</accession>
<proteinExistence type="predicted"/>
<sequence>MWIEDGSRAKLPRSNDINPEVADISCITRPCVPEPVITCRDENTRLDLAQSRSFRIEMMDNDGNFSAFFGSIRPMEYKRANLAL</sequence>
<keyword evidence="2" id="KW-1185">Reference proteome</keyword>
<organism evidence="1 2">
    <name type="scientific">Vespula maculifrons</name>
    <name type="common">Eastern yellow jacket</name>
    <name type="synonym">Wasp</name>
    <dbReference type="NCBI Taxonomy" id="7453"/>
    <lineage>
        <taxon>Eukaryota</taxon>
        <taxon>Metazoa</taxon>
        <taxon>Ecdysozoa</taxon>
        <taxon>Arthropoda</taxon>
        <taxon>Hexapoda</taxon>
        <taxon>Insecta</taxon>
        <taxon>Pterygota</taxon>
        <taxon>Neoptera</taxon>
        <taxon>Endopterygota</taxon>
        <taxon>Hymenoptera</taxon>
        <taxon>Apocrita</taxon>
        <taxon>Aculeata</taxon>
        <taxon>Vespoidea</taxon>
        <taxon>Vespidae</taxon>
        <taxon>Vespinae</taxon>
        <taxon>Vespula</taxon>
    </lineage>
</organism>
<evidence type="ECO:0000313" key="1">
    <source>
        <dbReference type="EMBL" id="KAL2732718.1"/>
    </source>
</evidence>
<name>A0ABD2BIW8_VESMC</name>
<evidence type="ECO:0000313" key="2">
    <source>
        <dbReference type="Proteomes" id="UP001607303"/>
    </source>
</evidence>
<protein>
    <submittedName>
        <fullName evidence="1">Uncharacterized protein</fullName>
    </submittedName>
</protein>
<dbReference type="AlphaFoldDB" id="A0ABD2BIW8"/>
<comment type="caution">
    <text evidence="1">The sequence shown here is derived from an EMBL/GenBank/DDBJ whole genome shotgun (WGS) entry which is preliminary data.</text>
</comment>
<gene>
    <name evidence="1" type="ORF">V1477_014959</name>
</gene>
<reference evidence="1 2" key="1">
    <citation type="journal article" date="2024" name="Ann. Entomol. Soc. Am.">
        <title>Genomic analyses of the southern and eastern yellowjacket wasps (Hymenoptera: Vespidae) reveal evolutionary signatures of social life.</title>
        <authorList>
            <person name="Catto M.A."/>
            <person name="Caine P.B."/>
            <person name="Orr S.E."/>
            <person name="Hunt B.G."/>
            <person name="Goodisman M.A.D."/>
        </authorList>
    </citation>
    <scope>NUCLEOTIDE SEQUENCE [LARGE SCALE GENOMIC DNA]</scope>
    <source>
        <strain evidence="1">232</strain>
        <tissue evidence="1">Head and thorax</tissue>
    </source>
</reference>
<dbReference type="EMBL" id="JAYRBN010000075">
    <property type="protein sequence ID" value="KAL2732718.1"/>
    <property type="molecule type" value="Genomic_DNA"/>
</dbReference>